<reference evidence="1 2" key="1">
    <citation type="journal article" date="2024" name="G3 (Bethesda)">
        <title>Genome assembly of Hibiscus sabdariffa L. provides insights into metabolisms of medicinal natural products.</title>
        <authorList>
            <person name="Kim T."/>
        </authorList>
    </citation>
    <scope>NUCLEOTIDE SEQUENCE [LARGE SCALE GENOMIC DNA]</scope>
    <source>
        <strain evidence="1">TK-2024</strain>
        <tissue evidence="1">Old leaves</tissue>
    </source>
</reference>
<gene>
    <name evidence="1" type="ORF">V6N12_007880</name>
</gene>
<sequence length="98" mass="10782">MVLYRCSKMEELGNFRKKNKRSHKSDSFAASSLMVSVDSSNVGVPEPGCAGSTPSYSLESKLCDCKRAAAIRREARCTDRVKEEEWEEGDGEEDGGSL</sequence>
<protein>
    <submittedName>
        <fullName evidence="1">Uncharacterized protein</fullName>
    </submittedName>
</protein>
<proteinExistence type="predicted"/>
<evidence type="ECO:0000313" key="2">
    <source>
        <dbReference type="Proteomes" id="UP001472677"/>
    </source>
</evidence>
<keyword evidence="2" id="KW-1185">Reference proteome</keyword>
<dbReference type="EMBL" id="JBBPBM010001705">
    <property type="protein sequence ID" value="KAK8482535.1"/>
    <property type="molecule type" value="Genomic_DNA"/>
</dbReference>
<accession>A0ABR1ZQA6</accession>
<comment type="caution">
    <text evidence="1">The sequence shown here is derived from an EMBL/GenBank/DDBJ whole genome shotgun (WGS) entry which is preliminary data.</text>
</comment>
<evidence type="ECO:0000313" key="1">
    <source>
        <dbReference type="EMBL" id="KAK8482535.1"/>
    </source>
</evidence>
<organism evidence="1 2">
    <name type="scientific">Hibiscus sabdariffa</name>
    <name type="common">roselle</name>
    <dbReference type="NCBI Taxonomy" id="183260"/>
    <lineage>
        <taxon>Eukaryota</taxon>
        <taxon>Viridiplantae</taxon>
        <taxon>Streptophyta</taxon>
        <taxon>Embryophyta</taxon>
        <taxon>Tracheophyta</taxon>
        <taxon>Spermatophyta</taxon>
        <taxon>Magnoliopsida</taxon>
        <taxon>eudicotyledons</taxon>
        <taxon>Gunneridae</taxon>
        <taxon>Pentapetalae</taxon>
        <taxon>rosids</taxon>
        <taxon>malvids</taxon>
        <taxon>Malvales</taxon>
        <taxon>Malvaceae</taxon>
        <taxon>Malvoideae</taxon>
        <taxon>Hibiscus</taxon>
    </lineage>
</organism>
<name>A0ABR1ZQA6_9ROSI</name>
<dbReference type="Proteomes" id="UP001472677">
    <property type="component" value="Unassembled WGS sequence"/>
</dbReference>
<feature type="non-terminal residue" evidence="1">
    <location>
        <position position="98"/>
    </location>
</feature>